<comment type="caution">
    <text evidence="2">The sequence shown here is derived from an EMBL/GenBank/DDBJ whole genome shotgun (WGS) entry which is preliminary data.</text>
</comment>
<dbReference type="Pfam" id="PF01663">
    <property type="entry name" value="Phosphodiest"/>
    <property type="match status" value="1"/>
</dbReference>
<feature type="chain" id="PRO_5047214062" evidence="1">
    <location>
        <begin position="18"/>
        <end position="364"/>
    </location>
</feature>
<dbReference type="SUPFAM" id="SSF53649">
    <property type="entry name" value="Alkaline phosphatase-like"/>
    <property type="match status" value="1"/>
</dbReference>
<gene>
    <name evidence="2" type="ORF">LZZ85_09475</name>
</gene>
<feature type="signal peptide" evidence="1">
    <location>
        <begin position="1"/>
        <end position="17"/>
    </location>
</feature>
<dbReference type="EMBL" id="JAKLTR010000005">
    <property type="protein sequence ID" value="MCG2614511.1"/>
    <property type="molecule type" value="Genomic_DNA"/>
</dbReference>
<sequence>MKVFFISLIILLSLSSATPTGPVSRPPIKVKPAQNLIIITIDGFRWQELFGGADEQLVGNEKYTPDAETMKTLYWSDEKEERRKLLMPFFWSVIAKKGQVYGNRDFNNKVNVANLYAFSYPGYNEIFTGTTDLLVSSNKKRLNSNPNVLEYLNSRESFTGKVAAFTSWDVFPYIFNEQRSGFPVNSGYEPAEASYLSEGQQLVNKVQEEAIYHKGGTRFDQLTFLSAREYLEEHRPRVLMIGLGEGDEFAHAGRYDMYLQQANKADRLLAEIWHWVQTTPGYKDNTSIIITTDHGRGKTDSKWASHHLFVKGSSQTWLAMMGPGVEPLGEVKEDQQLYLREVAGVIAGLVGEEFEPGIKVTAKR</sequence>
<keyword evidence="3" id="KW-1185">Reference proteome</keyword>
<reference evidence="2" key="1">
    <citation type="submission" date="2022-01" db="EMBL/GenBank/DDBJ databases">
        <authorList>
            <person name="Jo J.-H."/>
            <person name="Im W.-T."/>
        </authorList>
    </citation>
    <scope>NUCLEOTIDE SEQUENCE</scope>
    <source>
        <strain evidence="2">NA20</strain>
    </source>
</reference>
<protein>
    <submittedName>
        <fullName evidence="2">Alkaline phosphatase family protein</fullName>
    </submittedName>
</protein>
<keyword evidence="1" id="KW-0732">Signal</keyword>
<dbReference type="Proteomes" id="UP001165367">
    <property type="component" value="Unassembled WGS sequence"/>
</dbReference>
<dbReference type="InterPro" id="IPR002591">
    <property type="entry name" value="Phosphodiest/P_Trfase"/>
</dbReference>
<evidence type="ECO:0000313" key="3">
    <source>
        <dbReference type="Proteomes" id="UP001165367"/>
    </source>
</evidence>
<evidence type="ECO:0000256" key="1">
    <source>
        <dbReference type="SAM" id="SignalP"/>
    </source>
</evidence>
<accession>A0ABS9KQA2</accession>
<dbReference type="Gene3D" id="3.40.720.10">
    <property type="entry name" value="Alkaline Phosphatase, subunit A"/>
    <property type="match status" value="1"/>
</dbReference>
<name>A0ABS9KQA2_9BACT</name>
<organism evidence="2 3">
    <name type="scientific">Terrimonas ginsenosidimutans</name>
    <dbReference type="NCBI Taxonomy" id="2908004"/>
    <lineage>
        <taxon>Bacteria</taxon>
        <taxon>Pseudomonadati</taxon>
        <taxon>Bacteroidota</taxon>
        <taxon>Chitinophagia</taxon>
        <taxon>Chitinophagales</taxon>
        <taxon>Chitinophagaceae</taxon>
        <taxon>Terrimonas</taxon>
    </lineage>
</organism>
<evidence type="ECO:0000313" key="2">
    <source>
        <dbReference type="EMBL" id="MCG2614511.1"/>
    </source>
</evidence>
<proteinExistence type="predicted"/>
<dbReference type="InterPro" id="IPR017850">
    <property type="entry name" value="Alkaline_phosphatase_core_sf"/>
</dbReference>
<dbReference type="RefSeq" id="WP_237870994.1">
    <property type="nucleotide sequence ID" value="NZ_JAKLTR010000005.1"/>
</dbReference>